<gene>
    <name evidence="6" type="ORF">VNO77_25016</name>
</gene>
<dbReference type="PANTHER" id="PTHR32401">
    <property type="entry name" value="CONCANAVALIN A-LIKE LECTIN FAMILY PROTEIN"/>
    <property type="match status" value="1"/>
</dbReference>
<protein>
    <recommendedName>
        <fullName evidence="5">Legume lectin domain-containing protein</fullName>
    </recommendedName>
</protein>
<accession>A0AAN9QGS9</accession>
<dbReference type="InterPro" id="IPR050258">
    <property type="entry name" value="Leguminous_Lectin"/>
</dbReference>
<keyword evidence="4" id="KW-0812">Transmembrane</keyword>
<proteinExistence type="inferred from homology"/>
<evidence type="ECO:0000313" key="6">
    <source>
        <dbReference type="EMBL" id="KAK7330813.1"/>
    </source>
</evidence>
<evidence type="ECO:0000259" key="5">
    <source>
        <dbReference type="Pfam" id="PF00139"/>
    </source>
</evidence>
<dbReference type="EMBL" id="JAYMYQ010000005">
    <property type="protein sequence ID" value="KAK7330813.1"/>
    <property type="molecule type" value="Genomic_DNA"/>
</dbReference>
<evidence type="ECO:0000256" key="3">
    <source>
        <dbReference type="SAM" id="MobiDB-lite"/>
    </source>
</evidence>
<dbReference type="Pfam" id="PF00139">
    <property type="entry name" value="Lectin_legB"/>
    <property type="match status" value="1"/>
</dbReference>
<keyword evidence="4" id="KW-0472">Membrane</keyword>
<dbReference type="InterPro" id="IPR001220">
    <property type="entry name" value="Legume_lectin_dom"/>
</dbReference>
<comment type="similarity">
    <text evidence="1">Belongs to the leguminous lectin family.</text>
</comment>
<dbReference type="AlphaFoldDB" id="A0AAN9QGS9"/>
<evidence type="ECO:0000256" key="4">
    <source>
        <dbReference type="SAM" id="Phobius"/>
    </source>
</evidence>
<feature type="transmembrane region" description="Helical" evidence="4">
    <location>
        <begin position="116"/>
        <end position="134"/>
    </location>
</feature>
<dbReference type="PANTHER" id="PTHR32401:SF50">
    <property type="entry name" value="OS07G0133000 PROTEIN"/>
    <property type="match status" value="1"/>
</dbReference>
<dbReference type="Proteomes" id="UP001367508">
    <property type="component" value="Unassembled WGS sequence"/>
</dbReference>
<dbReference type="GO" id="GO:0030246">
    <property type="term" value="F:carbohydrate binding"/>
    <property type="evidence" value="ECO:0007669"/>
    <property type="project" value="UniProtKB-KW"/>
</dbReference>
<feature type="region of interest" description="Disordered" evidence="3">
    <location>
        <begin position="1"/>
        <end position="20"/>
    </location>
</feature>
<dbReference type="InterPro" id="IPR013320">
    <property type="entry name" value="ConA-like_dom_sf"/>
</dbReference>
<name>A0AAN9QGS9_CANGL</name>
<comment type="caution">
    <text evidence="6">The sequence shown here is derived from an EMBL/GenBank/DDBJ whole genome shotgun (WGS) entry which is preliminary data.</text>
</comment>
<feature type="domain" description="Legume lectin" evidence="5">
    <location>
        <begin position="9"/>
        <end position="121"/>
    </location>
</feature>
<keyword evidence="4" id="KW-1133">Transmembrane helix</keyword>
<evidence type="ECO:0000256" key="2">
    <source>
        <dbReference type="ARBA" id="ARBA00022734"/>
    </source>
</evidence>
<dbReference type="Gene3D" id="2.60.120.200">
    <property type="match status" value="1"/>
</dbReference>
<sequence length="169" mass="19085">MNSSLFTTTEQTNNGNSSNHVFGVELDSIQSKEFNDINDNHVGIDINDLKSANSTPAGYYSSGDGLKNFTLFSGYPMQLWVGYDGIKKHINVTLGPINMGKPECPLLSLTHDLSPILNNSILVFMIFLAMAYVIRRKRMFAELLEDWEQEYGPRRLYLQRELSNTSILV</sequence>
<keyword evidence="2" id="KW-0430">Lectin</keyword>
<keyword evidence="7" id="KW-1185">Reference proteome</keyword>
<organism evidence="6 7">
    <name type="scientific">Canavalia gladiata</name>
    <name type="common">Sword bean</name>
    <name type="synonym">Dolichos gladiatus</name>
    <dbReference type="NCBI Taxonomy" id="3824"/>
    <lineage>
        <taxon>Eukaryota</taxon>
        <taxon>Viridiplantae</taxon>
        <taxon>Streptophyta</taxon>
        <taxon>Embryophyta</taxon>
        <taxon>Tracheophyta</taxon>
        <taxon>Spermatophyta</taxon>
        <taxon>Magnoliopsida</taxon>
        <taxon>eudicotyledons</taxon>
        <taxon>Gunneridae</taxon>
        <taxon>Pentapetalae</taxon>
        <taxon>rosids</taxon>
        <taxon>fabids</taxon>
        <taxon>Fabales</taxon>
        <taxon>Fabaceae</taxon>
        <taxon>Papilionoideae</taxon>
        <taxon>50 kb inversion clade</taxon>
        <taxon>NPAAA clade</taxon>
        <taxon>indigoferoid/millettioid clade</taxon>
        <taxon>Phaseoleae</taxon>
        <taxon>Canavalia</taxon>
    </lineage>
</organism>
<dbReference type="SUPFAM" id="SSF49899">
    <property type="entry name" value="Concanavalin A-like lectins/glucanases"/>
    <property type="match status" value="1"/>
</dbReference>
<evidence type="ECO:0000256" key="1">
    <source>
        <dbReference type="ARBA" id="ARBA00007606"/>
    </source>
</evidence>
<evidence type="ECO:0000313" key="7">
    <source>
        <dbReference type="Proteomes" id="UP001367508"/>
    </source>
</evidence>
<reference evidence="6 7" key="1">
    <citation type="submission" date="2024-01" db="EMBL/GenBank/DDBJ databases">
        <title>The genomes of 5 underutilized Papilionoideae crops provide insights into root nodulation and disease resistanc.</title>
        <authorList>
            <person name="Jiang F."/>
        </authorList>
    </citation>
    <scope>NUCLEOTIDE SEQUENCE [LARGE SCALE GENOMIC DNA]</scope>
    <source>
        <strain evidence="6">LVBAO_FW01</strain>
        <tissue evidence="6">Leaves</tissue>
    </source>
</reference>